<accession>M1F493</accession>
<dbReference type="SUPFAM" id="SSF52540">
    <property type="entry name" value="P-loop containing nucleoside triphosphate hydrolases"/>
    <property type="match status" value="1"/>
</dbReference>
<dbReference type="SUPFAM" id="SSF56672">
    <property type="entry name" value="DNA/RNA polymerases"/>
    <property type="match status" value="1"/>
</dbReference>
<sequence>NKQTNQTNFESFDTTSPVKLQPLNMALNSQQVDNGVATNSILFVSELSKQLNVDIDQIRSDLAVKLLTRSAAVTSAYENHVVESVTDTIAHFKNLNKEIHLNQRLSDSEKTRLMQLFSPPYKLVFSRNPTDIGAHLFYRSLNEIATYRCYDLLGIDEPVPIGYDVLIKEVGASVAKLVKYCRPNVHACTPNLNYDDTLRLANTVSTLDRYINPTGQFCQKRQHLARLYSTDPIFRCYNKSEHCFIKAKYLVFAHSSYDCTLTSMANMMDSALAFRAMGFIHYSPKILSNLNSGSDNGLNWRLECRSMCSGKLHYSTIGNPEDIPDKYYITFWFDNDYQNSYVHELDTYLGIIRSSICTSRKGNSYMIRRLEEIGGLLFYEIIKPFHSIPSSLIIRNIPLSDPDSVIIHYYSLQNDPSKYHYHDLIPARLVLPRKFFEKLYYYLQSLPEGKFTTQNAIIMASTMASRTVVNGAYVSQPYDLSVEEIDMAAYAVYFIVYCRRYDFMEVLKKLKNFEDLKRNPTLFNRLACLFRGIKNYILSSTFEEFTEEVELEDVTDNAKAQIRNDIHTKMTYNIFQWIMRLFRIKNRYNVRFIPVTRVVTIEEDIDAIKAMNTTLPKIVSIPNPAELRETVAEKLKITRVDADVCELREDYCCKANLYESRNNYDKSCVLLCFCNRRNMTLHDLKHTLLNSTYFNNLFVTAKIAMKNSIENARADSKIFELLACEFHVNICVHYETTCTFHDVKSVTTYHFSVKDNHCVEMREKLTIAPFEFPHMPDLPAITDDSPLTQAYQQPAADKYKMHKVTVDSYSPFVCRSALKLHEMDSTYGVIIPGNVCELSCAPGSWMQYVHMNFSQSKLFYSHYVDGLELKYDHEDMTCLNTITDGDLTDFDCITEITHMIERNDRMDVVLSDAAILKANEDCVDTVKFFEYQRMFFANISNWLNDKGNVVFKSFADVKVCSEMNWALNHFENVIFCKPNFSSPISTEYYVVALNFDANKEVIVPVSYYNYPVLVKNKTIQTCKSFLRKQFPPQTKYVLPQPASIHPGVTQPPPSVNIPVTPIPNTDDDELPVVILPIDTFETRIIKKLSTLELHDVTVPPSCTVVHEHSDVNPDVFIQISDTPLIADEISNAIVYDLPMLRVDLSIVQRRNAFSYISFIATKIATFKLRIVVDLTAIQDIDEIKKVQSHVATEFGKHELIIVSNYTDCAYPIHLYEKSINEYVAYNRSLRASNSNNYNFVYRSLCNNNFQVTQSFLANVAVNKQNMSILMGNVYKYKHPNRKDEYTHAYDGAAGKFLPFDQCTDITKHYLVGDYTHLMFDEPTVEAVSQIDIEQLKNVQFVLVQGVAGHGKTREIVEKHKPSLRMGGKGDLIVAPTKAGINVLWERTLAHHKLDVNNLDVKCYRTVSSYLLNNKTAKQHDTVFVDEAIMMHVAQVLAVAYYSGAKTVYMYGDSAQIPAHSALGDFEFFYHSPQSLFTAKAIRDKSYRIPADVAAALDPEYRACHARFGSNTGIKTASTVIRSLKIVRINDVSQMKNFYNEDVKYLTFTHSTCSELKKLDPKFDPKTVAAYQGSEHPRIAIVRTSVSEADQIYNNANLCVTALTRHTKELTYYTMCDKDDYLSRVIKHALSCTDLNIKSFSTSENIGSTVVSTFGSATVNRFFKSRQKLTSSFTMVDHKHMVTEKEFATSLVGIRNDIFVDKSVFKKFDMGEMIRWIKKLAPQVKEVFVRVRSEPFESNSSVIDLVEEYKCANTISTTVAEKLVAVVEPYIPEPIQLTNFIRISPNIELLQTFMSHLFPNSVYISNQFDAYFVHTNDIHYTLKDVSFSPLWDRYAPSSYACLRPVLSTPAPAVRDVSQREILLGIQKRNLNPPELIENVCSEDVADHLIQNFAKMLVPGYRKVIHEMEPILPTTSSIVSWLERQDRSVLKNIRNDIPICLQSLSNCSLSLKRNPKVRISPTAIDIYDSVQTITCHPKFINAYFCSIVEMAQDRLMKLMLPYFKFFTKCTTEKFGEECYEIWSKYGKLYLFSGDDSLLINGNTFKEMDMSKFDKSQLIFALSFLCKVFVNLGVPSYVAQLYYEMMYYRICSDVHNKVTMFLTPQMESGSAATYFGNTCFCAAVVLSTLDMGDFSYTPRFEKFSLMFNLEVKEFSYVNPYFCSKFLVIDENRMKFYPDPVKILIKLGRADLKNYKHLQEFHTSLKDLVSQYNSLLDIDMISAAIRERYGFPYDCSFLIQNLISLIQDDKLFPTLFYTLPGDRLDFSAVRFVNE</sequence>
<evidence type="ECO:0000256" key="8">
    <source>
        <dbReference type="ARBA" id="ARBA00022840"/>
    </source>
</evidence>
<dbReference type="InterPro" id="IPR029063">
    <property type="entry name" value="SAM-dependent_MTases_sf"/>
</dbReference>
<name>M1F493_9VIRU</name>
<dbReference type="PROSITE" id="PS51657">
    <property type="entry name" value="PSRV_HELICASE"/>
    <property type="match status" value="1"/>
</dbReference>
<keyword evidence="4" id="KW-0489">Methyltransferase</keyword>
<dbReference type="Gene3D" id="3.40.50.150">
    <property type="entry name" value="Vaccinia Virus protein VP39"/>
    <property type="match status" value="1"/>
</dbReference>
<dbReference type="GO" id="GO:0001510">
    <property type="term" value="P:RNA methylation"/>
    <property type="evidence" value="ECO:0007669"/>
    <property type="project" value="TreeGrafter"/>
</dbReference>
<dbReference type="GO" id="GO:0008174">
    <property type="term" value="F:mRNA methyltransferase activity"/>
    <property type="evidence" value="ECO:0007669"/>
    <property type="project" value="UniProtKB-UniRule"/>
</dbReference>
<dbReference type="PANTHER" id="PTHR10920">
    <property type="entry name" value="RIBOSOMAL RNA METHYLTRANSFERASE"/>
    <property type="match status" value="1"/>
</dbReference>
<dbReference type="Pfam" id="PF00978">
    <property type="entry name" value="RdRP_2"/>
    <property type="match status" value="1"/>
</dbReference>
<dbReference type="GO" id="GO:0006351">
    <property type="term" value="P:DNA-templated transcription"/>
    <property type="evidence" value="ECO:0007669"/>
    <property type="project" value="InterPro"/>
</dbReference>
<dbReference type="InterPro" id="IPR027417">
    <property type="entry name" value="P-loop_NTPase"/>
</dbReference>
<dbReference type="Gene3D" id="3.40.50.300">
    <property type="entry name" value="P-loop containing nucleotide triphosphate hydrolases"/>
    <property type="match status" value="2"/>
</dbReference>
<dbReference type="GO" id="GO:0003968">
    <property type="term" value="F:RNA-directed RNA polymerase activity"/>
    <property type="evidence" value="ECO:0007669"/>
    <property type="project" value="InterPro"/>
</dbReference>
<evidence type="ECO:0000256" key="3">
    <source>
        <dbReference type="ARBA" id="ARBA00022562"/>
    </source>
</evidence>
<dbReference type="GO" id="GO:0003723">
    <property type="term" value="F:RNA binding"/>
    <property type="evidence" value="ECO:0007669"/>
    <property type="project" value="UniProtKB-KW"/>
</dbReference>
<dbReference type="SUPFAM" id="SSF53335">
    <property type="entry name" value="S-adenosyl-L-methionine-dependent methyltransferases"/>
    <property type="match status" value="1"/>
</dbReference>
<keyword evidence="2" id="KW-0698">rRNA processing</keyword>
<dbReference type="GO" id="GO:0006364">
    <property type="term" value="P:rRNA processing"/>
    <property type="evidence" value="ECO:0007669"/>
    <property type="project" value="UniProtKB-KW"/>
</dbReference>
<keyword evidence="8" id="KW-0547">Nucleotide-binding</keyword>
<dbReference type="Pfam" id="PF01728">
    <property type="entry name" value="FtsJ"/>
    <property type="match status" value="1"/>
</dbReference>
<keyword evidence="8" id="KW-0067">ATP-binding</keyword>
<organism evidence="13">
    <name type="scientific">Dezidougou virus</name>
    <dbReference type="NCBI Taxonomy" id="1170421"/>
    <lineage>
        <taxon>Viruses</taxon>
        <taxon>Riboviria</taxon>
        <taxon>Negevirus</taxon>
    </lineage>
</organism>
<dbReference type="InterPro" id="IPR050082">
    <property type="entry name" value="RNA_methyltr_RlmE"/>
</dbReference>
<dbReference type="EMBL" id="JQ675604">
    <property type="protein sequence ID" value="AFI24669.1"/>
    <property type="molecule type" value="Genomic_RNA"/>
</dbReference>
<evidence type="ECO:0000256" key="2">
    <source>
        <dbReference type="ARBA" id="ARBA00022552"/>
    </source>
</evidence>
<evidence type="ECO:0000259" key="12">
    <source>
        <dbReference type="PROSITE" id="PS51743"/>
    </source>
</evidence>
<dbReference type="InterPro" id="IPR002877">
    <property type="entry name" value="RNA_MeTrfase_FtsJ_dom"/>
</dbReference>
<keyword evidence="5" id="KW-0808">Transferase</keyword>
<dbReference type="InterPro" id="IPR027351">
    <property type="entry name" value="(+)RNA_virus_helicase_core_dom"/>
</dbReference>
<dbReference type="GO" id="GO:0016556">
    <property type="term" value="P:mRNA modification"/>
    <property type="evidence" value="ECO:0007669"/>
    <property type="project" value="InterPro"/>
</dbReference>
<evidence type="ECO:0000256" key="6">
    <source>
        <dbReference type="ARBA" id="ARBA00022691"/>
    </source>
</evidence>
<evidence type="ECO:0000256" key="1">
    <source>
        <dbReference type="ARBA" id="ARBA00004147"/>
    </source>
</evidence>
<evidence type="ECO:0000259" key="11">
    <source>
        <dbReference type="PROSITE" id="PS51657"/>
    </source>
</evidence>
<reference evidence="13" key="1">
    <citation type="journal article" date="2013" name="J. Virol.">
        <title>Negevirus: a proposed new taxon of insect-specific viruses with wide geographic distribution.</title>
        <authorList>
            <person name="Vasilakis N."/>
            <person name="Forrester N.L."/>
            <person name="Palacios G."/>
            <person name="Nasar F."/>
            <person name="Savji N."/>
            <person name="Rossi S.L."/>
            <person name="Guzman H."/>
            <person name="Wood T.G."/>
            <person name="Popov V."/>
            <person name="Gorchakov R."/>
            <person name="Gonzalez A.V."/>
            <person name="Haddow A.D."/>
            <person name="Watts D.M."/>
            <person name="da Rosa A.P."/>
            <person name="Weaver S.C."/>
            <person name="Lipkin W.I."/>
            <person name="Tesh R.B."/>
        </authorList>
    </citation>
    <scope>NUCLEOTIDE SEQUENCE</scope>
    <source>
        <strain evidence="13">ArA 20086</strain>
    </source>
</reference>
<evidence type="ECO:0000256" key="7">
    <source>
        <dbReference type="ARBA" id="ARBA00022695"/>
    </source>
</evidence>
<keyword evidence="7" id="KW-0548">Nucleotidyltransferase</keyword>
<evidence type="ECO:0000313" key="13">
    <source>
        <dbReference type="EMBL" id="AFI24669.1"/>
    </source>
</evidence>
<keyword evidence="3" id="KW-1048">Host nucleus</keyword>
<feature type="non-terminal residue" evidence="13">
    <location>
        <position position="1"/>
    </location>
</feature>
<dbReference type="Pfam" id="PF01443">
    <property type="entry name" value="Viral_helicase1"/>
    <property type="match status" value="1"/>
</dbReference>
<evidence type="ECO:0000256" key="5">
    <source>
        <dbReference type="ARBA" id="ARBA00022679"/>
    </source>
</evidence>
<keyword evidence="6" id="KW-0949">S-adenosyl-L-methionine</keyword>
<dbReference type="InterPro" id="IPR001788">
    <property type="entry name" value="RNA-dep_RNA_pol_alsuvir"/>
</dbReference>
<dbReference type="GO" id="GO:0042025">
    <property type="term" value="C:host cell nucleus"/>
    <property type="evidence" value="ECO:0007669"/>
    <property type="project" value="UniProtKB-SubCell"/>
</dbReference>
<protein>
    <submittedName>
        <fullName evidence="13">Uncharacterized protein</fullName>
    </submittedName>
</protein>
<feature type="domain" description="(+)RNA virus helicase C-terminal" evidence="11">
    <location>
        <begin position="1303"/>
        <end position="1646"/>
    </location>
</feature>
<comment type="catalytic activity">
    <reaction evidence="10">
        <text>ATP + H2O = ADP + phosphate + H(+)</text>
        <dbReference type="Rhea" id="RHEA:13065"/>
        <dbReference type="ChEBI" id="CHEBI:15377"/>
        <dbReference type="ChEBI" id="CHEBI:15378"/>
        <dbReference type="ChEBI" id="CHEBI:30616"/>
        <dbReference type="ChEBI" id="CHEBI:43474"/>
        <dbReference type="ChEBI" id="CHEBI:456216"/>
        <dbReference type="EC" id="3.6.4.13"/>
    </reaction>
</comment>
<dbReference type="InterPro" id="IPR002588">
    <property type="entry name" value="Alphavirus-like_MT_dom"/>
</dbReference>
<dbReference type="InterPro" id="IPR043502">
    <property type="entry name" value="DNA/RNA_pol_sf"/>
</dbReference>
<comment type="subcellular location">
    <subcellularLocation>
        <location evidence="1">Host nucleus</location>
    </subcellularLocation>
</comment>
<dbReference type="PANTHER" id="PTHR10920:SF13">
    <property type="entry name" value="PRE-RRNA 2'-O-RIBOSE RNA METHYLTRANSFERASE FTSJ3"/>
    <property type="match status" value="1"/>
</dbReference>
<dbReference type="PROSITE" id="PS51743">
    <property type="entry name" value="ALPHAVIRUS_MT"/>
    <property type="match status" value="1"/>
</dbReference>
<evidence type="ECO:0000256" key="10">
    <source>
        <dbReference type="ARBA" id="ARBA00047984"/>
    </source>
</evidence>
<keyword evidence="9" id="KW-0694">RNA-binding</keyword>
<proteinExistence type="predicted"/>
<dbReference type="GO" id="GO:0005524">
    <property type="term" value="F:ATP binding"/>
    <property type="evidence" value="ECO:0007669"/>
    <property type="project" value="UniProtKB-KW"/>
</dbReference>
<evidence type="ECO:0000256" key="4">
    <source>
        <dbReference type="ARBA" id="ARBA00022603"/>
    </source>
</evidence>
<feature type="domain" description="Alphavirus-like MT" evidence="12">
    <location>
        <begin position="126"/>
        <end position="352"/>
    </location>
</feature>
<dbReference type="GO" id="GO:0003724">
    <property type="term" value="F:RNA helicase activity"/>
    <property type="evidence" value="ECO:0007669"/>
    <property type="project" value="UniProtKB-EC"/>
</dbReference>
<evidence type="ECO:0000256" key="9">
    <source>
        <dbReference type="ARBA" id="ARBA00022884"/>
    </source>
</evidence>
<dbReference type="GO" id="GO:0033645">
    <property type="term" value="C:host cell endomembrane system"/>
    <property type="evidence" value="ECO:0007669"/>
    <property type="project" value="UniProtKB-SubCell"/>
</dbReference>